<evidence type="ECO:0000313" key="2">
    <source>
        <dbReference type="EMBL" id="WXA94759.1"/>
    </source>
</evidence>
<dbReference type="InterPro" id="IPR016181">
    <property type="entry name" value="Acyl_CoA_acyltransferase"/>
</dbReference>
<feature type="domain" description="N-acetyltransferase" evidence="1">
    <location>
        <begin position="6"/>
        <end position="159"/>
    </location>
</feature>
<evidence type="ECO:0000313" key="3">
    <source>
        <dbReference type="Proteomes" id="UP001379533"/>
    </source>
</evidence>
<accession>A0ABZ2K9L1</accession>
<dbReference type="Pfam" id="PF00583">
    <property type="entry name" value="Acetyltransf_1"/>
    <property type="match status" value="1"/>
</dbReference>
<sequence length="161" mass="17387">MPASRFHARPLSQDDAQQIARWRYAGPWSIYDAQAGDGLLDGDDGYFALVDATDGTLAGFACIGVEARVPGLAEEAGLVDIGVGMRPDLVGHGLGQTFLEAAIEHARSRLGAVRWRAVVQSWNERSLRLTARLGFRAVGTHTCLQGGKPVEYLVLVTDEPR</sequence>
<dbReference type="Proteomes" id="UP001379533">
    <property type="component" value="Chromosome"/>
</dbReference>
<dbReference type="CDD" id="cd04301">
    <property type="entry name" value="NAT_SF"/>
    <property type="match status" value="1"/>
</dbReference>
<keyword evidence="3" id="KW-1185">Reference proteome</keyword>
<name>A0ABZ2K9L1_9BACT</name>
<dbReference type="SUPFAM" id="SSF55729">
    <property type="entry name" value="Acyl-CoA N-acyltransferases (Nat)"/>
    <property type="match status" value="1"/>
</dbReference>
<proteinExistence type="predicted"/>
<dbReference type="RefSeq" id="WP_394845370.1">
    <property type="nucleotide sequence ID" value="NZ_CP089982.1"/>
</dbReference>
<gene>
    <name evidence="2" type="ORF">LZC95_51110</name>
</gene>
<protein>
    <submittedName>
        <fullName evidence="2">GNAT family N-acetyltransferase</fullName>
    </submittedName>
</protein>
<evidence type="ECO:0000259" key="1">
    <source>
        <dbReference type="PROSITE" id="PS51186"/>
    </source>
</evidence>
<organism evidence="2 3">
    <name type="scientific">Pendulispora brunnea</name>
    <dbReference type="NCBI Taxonomy" id="2905690"/>
    <lineage>
        <taxon>Bacteria</taxon>
        <taxon>Pseudomonadati</taxon>
        <taxon>Myxococcota</taxon>
        <taxon>Myxococcia</taxon>
        <taxon>Myxococcales</taxon>
        <taxon>Sorangiineae</taxon>
        <taxon>Pendulisporaceae</taxon>
        <taxon>Pendulispora</taxon>
    </lineage>
</organism>
<dbReference type="PROSITE" id="PS51186">
    <property type="entry name" value="GNAT"/>
    <property type="match status" value="1"/>
</dbReference>
<dbReference type="InterPro" id="IPR000182">
    <property type="entry name" value="GNAT_dom"/>
</dbReference>
<dbReference type="Gene3D" id="3.40.630.30">
    <property type="match status" value="1"/>
</dbReference>
<dbReference type="EMBL" id="CP089982">
    <property type="protein sequence ID" value="WXA94759.1"/>
    <property type="molecule type" value="Genomic_DNA"/>
</dbReference>
<reference evidence="2 3" key="1">
    <citation type="submission" date="2021-12" db="EMBL/GenBank/DDBJ databases">
        <title>Discovery of the Pendulisporaceae a myxobacterial family with distinct sporulation behavior and unique specialized metabolism.</title>
        <authorList>
            <person name="Garcia R."/>
            <person name="Popoff A."/>
            <person name="Bader C.D."/>
            <person name="Loehr J."/>
            <person name="Walesch S."/>
            <person name="Walt C."/>
            <person name="Boldt J."/>
            <person name="Bunk B."/>
            <person name="Haeckl F.J.F.P.J."/>
            <person name="Gunesch A.P."/>
            <person name="Birkelbach J."/>
            <person name="Nuebel U."/>
            <person name="Pietschmann T."/>
            <person name="Bach T."/>
            <person name="Mueller R."/>
        </authorList>
    </citation>
    <scope>NUCLEOTIDE SEQUENCE [LARGE SCALE GENOMIC DNA]</scope>
    <source>
        <strain evidence="2 3">MSr12523</strain>
    </source>
</reference>